<dbReference type="OrthoDB" id="441890at2759"/>
<dbReference type="SUPFAM" id="SSF101898">
    <property type="entry name" value="NHL repeat"/>
    <property type="match status" value="1"/>
</dbReference>
<gene>
    <name evidence="1" type="ORF">AWC38_SpisGene3208</name>
</gene>
<comment type="caution">
    <text evidence="1">The sequence shown here is derived from an EMBL/GenBank/DDBJ whole genome shotgun (WGS) entry which is preliminary data.</text>
</comment>
<organism evidence="1 2">
    <name type="scientific">Stylophora pistillata</name>
    <name type="common">Smooth cauliflower coral</name>
    <dbReference type="NCBI Taxonomy" id="50429"/>
    <lineage>
        <taxon>Eukaryota</taxon>
        <taxon>Metazoa</taxon>
        <taxon>Cnidaria</taxon>
        <taxon>Anthozoa</taxon>
        <taxon>Hexacorallia</taxon>
        <taxon>Scleractinia</taxon>
        <taxon>Astrocoeniina</taxon>
        <taxon>Pocilloporidae</taxon>
        <taxon>Stylophora</taxon>
    </lineage>
</organism>
<dbReference type="AlphaFoldDB" id="A0A2B4STQ4"/>
<sequence>MSGVCKRPIAVESGPQGKVLVLDYDIEFGETRLVELRLHQPVDVHVRKETFKDARDLCFTSGIVFVSERGSGAIRVIDLEGKVRLKPEGLKSRAELLSRLGRFSLPQEGTMPILGKRLATHLQALAAQVKNPEIIQLNTPLVKPTSICVASTDILLCADDEHQRIIQLELGYNGVAVVGTSMREINYPDGVSSIESLCGDGQHTWLHLVKQVGYTTVTSQIQTSNSSCGIRPIHAVKSRGCVIMATSLSSLTL</sequence>
<protein>
    <submittedName>
        <fullName evidence="1">Uncharacterized protein</fullName>
    </submittedName>
</protein>
<accession>A0A2B4STQ4</accession>
<reference evidence="2" key="1">
    <citation type="journal article" date="2017" name="bioRxiv">
        <title>Comparative analysis of the genomes of Stylophora pistillata and Acropora digitifera provides evidence for extensive differences between species of corals.</title>
        <authorList>
            <person name="Voolstra C.R."/>
            <person name="Li Y."/>
            <person name="Liew Y.J."/>
            <person name="Baumgarten S."/>
            <person name="Zoccola D."/>
            <person name="Flot J.-F."/>
            <person name="Tambutte S."/>
            <person name="Allemand D."/>
            <person name="Aranda M."/>
        </authorList>
    </citation>
    <scope>NUCLEOTIDE SEQUENCE [LARGE SCALE GENOMIC DNA]</scope>
</reference>
<name>A0A2B4STQ4_STYPI</name>
<evidence type="ECO:0000313" key="1">
    <source>
        <dbReference type="EMBL" id="PFX31958.1"/>
    </source>
</evidence>
<dbReference type="Proteomes" id="UP000225706">
    <property type="component" value="Unassembled WGS sequence"/>
</dbReference>
<dbReference type="EMBL" id="LSMT01000029">
    <property type="protein sequence ID" value="PFX31958.1"/>
    <property type="molecule type" value="Genomic_DNA"/>
</dbReference>
<keyword evidence="2" id="KW-1185">Reference proteome</keyword>
<evidence type="ECO:0000313" key="2">
    <source>
        <dbReference type="Proteomes" id="UP000225706"/>
    </source>
</evidence>
<proteinExistence type="predicted"/>